<dbReference type="PANTHER" id="PTHR38765">
    <property type="entry name" value="DUF484 DOMAIN-CONTAINING PROTEIN"/>
    <property type="match status" value="1"/>
</dbReference>
<dbReference type="RefSeq" id="WP_133595362.1">
    <property type="nucleotide sequence ID" value="NZ_SNYL01000001.1"/>
</dbReference>
<dbReference type="InterPro" id="IPR029016">
    <property type="entry name" value="GAF-like_dom_sf"/>
</dbReference>
<evidence type="ECO:0000256" key="1">
    <source>
        <dbReference type="SAM" id="Coils"/>
    </source>
</evidence>
<dbReference type="PANTHER" id="PTHR38765:SF1">
    <property type="entry name" value="DUF484 DOMAIN-CONTAINING PROTEIN"/>
    <property type="match status" value="1"/>
</dbReference>
<dbReference type="AlphaFoldDB" id="A0A4V3D6T5"/>
<reference evidence="2 3" key="1">
    <citation type="submission" date="2019-03" db="EMBL/GenBank/DDBJ databases">
        <title>Genomic Encyclopedia of Type Strains, Phase IV (KMG-IV): sequencing the most valuable type-strain genomes for metagenomic binning, comparative biology and taxonomic classification.</title>
        <authorList>
            <person name="Goeker M."/>
        </authorList>
    </citation>
    <scope>NUCLEOTIDE SEQUENCE [LARGE SCALE GENOMIC DNA]</scope>
    <source>
        <strain evidence="2 3">DSM 19605</strain>
    </source>
</reference>
<dbReference type="InterPro" id="IPR007435">
    <property type="entry name" value="DUF484"/>
</dbReference>
<dbReference type="Gene3D" id="3.30.450.40">
    <property type="match status" value="1"/>
</dbReference>
<proteinExistence type="predicted"/>
<protein>
    <recommendedName>
        <fullName evidence="4">DUF484 family protein</fullName>
    </recommendedName>
</protein>
<keyword evidence="1" id="KW-0175">Coiled coil</keyword>
<keyword evidence="3" id="KW-1185">Reference proteome</keyword>
<evidence type="ECO:0008006" key="4">
    <source>
        <dbReference type="Google" id="ProtNLM"/>
    </source>
</evidence>
<dbReference type="Pfam" id="PF04340">
    <property type="entry name" value="DUF484"/>
    <property type="match status" value="1"/>
</dbReference>
<sequence>MDHPHTIPPITEDDIAQFLVNTPGFFERHAEVLASVQLTSPHGQRAVSLQERQAEMLREKIRHLELKAAEMIRHGQENVVIADHLHRWTRGLFMVRQPDELPQAVVEGLRDEFNLPQVALRLWDLHPDWTDAPFCQGVSADAKAFAQSLAQPYCGANPGLEAANWLPEPQAAASLALLPLRPAAEEPVFGLLVLASDDPRRFHAQMGTDFLQRIAELAAAALSRLQP</sequence>
<accession>A0A4V3D6T5</accession>
<dbReference type="EMBL" id="SNYL01000001">
    <property type="protein sequence ID" value="TDQ45147.1"/>
    <property type="molecule type" value="Genomic_DNA"/>
</dbReference>
<comment type="caution">
    <text evidence="2">The sequence shown here is derived from an EMBL/GenBank/DDBJ whole genome shotgun (WGS) entry which is preliminary data.</text>
</comment>
<evidence type="ECO:0000313" key="2">
    <source>
        <dbReference type="EMBL" id="TDQ45147.1"/>
    </source>
</evidence>
<dbReference type="Proteomes" id="UP000295510">
    <property type="component" value="Unassembled WGS sequence"/>
</dbReference>
<dbReference type="OrthoDB" id="8525200at2"/>
<gene>
    <name evidence="2" type="ORF">DFR43_10148</name>
</gene>
<dbReference type="SUPFAM" id="SSF55781">
    <property type="entry name" value="GAF domain-like"/>
    <property type="match status" value="1"/>
</dbReference>
<organism evidence="2 3">
    <name type="scientific">Tepidicella xavieri</name>
    <dbReference type="NCBI Taxonomy" id="360241"/>
    <lineage>
        <taxon>Bacteria</taxon>
        <taxon>Pseudomonadati</taxon>
        <taxon>Pseudomonadota</taxon>
        <taxon>Betaproteobacteria</taxon>
        <taxon>Burkholderiales</taxon>
        <taxon>Tepidicella</taxon>
    </lineage>
</organism>
<name>A0A4V3D6T5_9BURK</name>
<feature type="coiled-coil region" evidence="1">
    <location>
        <begin position="47"/>
        <end position="74"/>
    </location>
</feature>
<evidence type="ECO:0000313" key="3">
    <source>
        <dbReference type="Proteomes" id="UP000295510"/>
    </source>
</evidence>